<dbReference type="InterPro" id="IPR029063">
    <property type="entry name" value="SAM-dependent_MTases_sf"/>
</dbReference>
<comment type="pathway">
    <text evidence="2">tRNA modification; wybutosine-tRNA(Phe) biosynthesis.</text>
</comment>
<sequence length="391" mass="43461">MPNPPRRQTSPIQAAVADWIAVLDPPDPGEAHSWREALLRTAPKRFTIYEPMALLPSGSFTSPPWAAELGRRGADSLASLWSLILRELSTNARAALTNLAVNEGIPLRNEGQDVENIRRSPSGLRMLFGDFGPAQSEAEPPSREDFDQALWVSTKQNGIFQTWAPRWTMFSRGNVKEKARLLEFPGAKQSWTGSASATADVCAVDLYAGIGYFVFCYASLGMRVLCWEINPWSVEGLRRGARANRWTVRVVQGQDLELGLGELVSGDEQIVVFLEGNEEAPRRMKELRAAGLAKDVRHVNCGFLPSSEPAWEAAWELTRLSSESWLHLHENVGVDDIESRRQSIQSRFAGWSWPGGEGRSAAVEHVELVKTFAPDVWHCVFDVHVTKSNDT</sequence>
<evidence type="ECO:0000256" key="1">
    <source>
        <dbReference type="ARBA" id="ARBA00049400"/>
    </source>
</evidence>
<dbReference type="GO" id="GO:0008175">
    <property type="term" value="F:tRNA methyltransferase activity"/>
    <property type="evidence" value="ECO:0007669"/>
    <property type="project" value="TreeGrafter"/>
</dbReference>
<evidence type="ECO:0000256" key="2">
    <source>
        <dbReference type="PIRNR" id="PIRNR038972"/>
    </source>
</evidence>
<dbReference type="InterPro" id="IPR026274">
    <property type="entry name" value="tRNA_wybutosine_synth_prot_2"/>
</dbReference>
<evidence type="ECO:0000313" key="5">
    <source>
        <dbReference type="Proteomes" id="UP000237481"/>
    </source>
</evidence>
<protein>
    <recommendedName>
        <fullName evidence="2">tRNA wybutosine-synthesizing protein 2</fullName>
        <shortName evidence="2">tRNA-yW-synthesizing protein 2</shortName>
    </recommendedName>
    <alternativeName>
        <fullName evidence="2">tRNA(Phe) (4-demethylwyosine(37)-C(7)) aminocarboxypropyltransferase</fullName>
    </alternativeName>
</protein>
<dbReference type="OrthoDB" id="2387925at2759"/>
<dbReference type="InterPro" id="IPR030382">
    <property type="entry name" value="MeTrfase_TRM5/TYW2"/>
</dbReference>
<reference evidence="4 5" key="1">
    <citation type="submission" date="2018-01" db="EMBL/GenBank/DDBJ databases">
        <title>Harnessing the power of phylogenomics to disentangle the directionality and signatures of interkingdom host jumping in the parasitic fungal genus Tolypocladium.</title>
        <authorList>
            <person name="Quandt C.A."/>
            <person name="Patterson W."/>
            <person name="Spatafora J.W."/>
        </authorList>
    </citation>
    <scope>NUCLEOTIDE SEQUENCE [LARGE SCALE GENOMIC DNA]</scope>
    <source>
        <strain evidence="4 5">NRBC 100945</strain>
    </source>
</reference>
<dbReference type="SUPFAM" id="SSF53335">
    <property type="entry name" value="S-adenosyl-L-methionine-dependent methyltransferases"/>
    <property type="match status" value="1"/>
</dbReference>
<comment type="function">
    <text evidence="2">S-adenosyl-L-methionine-dependent transferase that acts as a component of the wybutosine biosynthesis pathway. Wybutosine is a hyper modified guanosine with a tricyclic base found at the 3'-position adjacent to the anticodon of eukaryotic phenylalanine tRNA. Catalyzes the transfer of the alpha-amino-alpha-carboxypropyl (acp) group from S-adenosyl-L-methionine to the C-7 position of 4-demethylwyosine (imG-14) to produce wybutosine-86.</text>
</comment>
<comment type="similarity">
    <text evidence="2">Belongs to the class I-like SAM-binding methyltransferase superfamily. TRM5/TYW2 family.</text>
</comment>
<dbReference type="GO" id="GO:0008757">
    <property type="term" value="F:S-adenosylmethionine-dependent methyltransferase activity"/>
    <property type="evidence" value="ECO:0007669"/>
    <property type="project" value="InterPro"/>
</dbReference>
<gene>
    <name evidence="4" type="ORF">TPAR_07432</name>
</gene>
<dbReference type="GO" id="GO:0031591">
    <property type="term" value="P:wybutosine biosynthetic process"/>
    <property type="evidence" value="ECO:0007669"/>
    <property type="project" value="InterPro"/>
</dbReference>
<dbReference type="PANTHER" id="PTHR23245">
    <property type="entry name" value="TRNA METHYLTRANSFERASE"/>
    <property type="match status" value="1"/>
</dbReference>
<dbReference type="GO" id="GO:0005737">
    <property type="term" value="C:cytoplasm"/>
    <property type="evidence" value="ECO:0007669"/>
    <property type="project" value="UniProtKB-SubCell"/>
</dbReference>
<comment type="catalytic activity">
    <reaction evidence="1">
        <text>4-demethylwyosine(37) in tRNA(Phe) + S-adenosyl-L-methionine = 4-demethyl-7-[(3S)-3-amino-3-carboxypropyl]wyosine(37) in tRNA(Phe) + S-methyl-5'-thioadenosine + H(+)</text>
        <dbReference type="Rhea" id="RHEA:36355"/>
        <dbReference type="Rhea" id="RHEA-COMP:10164"/>
        <dbReference type="Rhea" id="RHEA-COMP:10378"/>
        <dbReference type="ChEBI" id="CHEBI:15378"/>
        <dbReference type="ChEBI" id="CHEBI:17509"/>
        <dbReference type="ChEBI" id="CHEBI:59789"/>
        <dbReference type="ChEBI" id="CHEBI:64315"/>
        <dbReference type="ChEBI" id="CHEBI:73550"/>
        <dbReference type="EC" id="2.5.1.114"/>
    </reaction>
</comment>
<dbReference type="Gene3D" id="3.40.50.150">
    <property type="entry name" value="Vaccinia Virus protein VP39"/>
    <property type="match status" value="1"/>
</dbReference>
<dbReference type="PANTHER" id="PTHR23245:SF25">
    <property type="entry name" value="TRNA WYBUTOSINE-SYNTHESIZING PROTEIN 2 HOMOLOG"/>
    <property type="match status" value="1"/>
</dbReference>
<name>A0A2S4KQ98_9HYPO</name>
<dbReference type="GO" id="GO:0030488">
    <property type="term" value="P:tRNA methylation"/>
    <property type="evidence" value="ECO:0007669"/>
    <property type="project" value="TreeGrafter"/>
</dbReference>
<keyword evidence="2" id="KW-0808">Transferase</keyword>
<feature type="domain" description="SAM-dependent methyltransferase TRM5/TYW2-type" evidence="3">
    <location>
        <begin position="88"/>
        <end position="387"/>
    </location>
</feature>
<dbReference type="Proteomes" id="UP000237481">
    <property type="component" value="Unassembled WGS sequence"/>
</dbReference>
<comment type="caution">
    <text evidence="4">The sequence shown here is derived from an EMBL/GenBank/DDBJ whole genome shotgun (WGS) entry which is preliminary data.</text>
</comment>
<keyword evidence="2" id="KW-0949">S-adenosyl-L-methionine</keyword>
<accession>A0A2S4KQ98</accession>
<dbReference type="AlphaFoldDB" id="A0A2S4KQ98"/>
<dbReference type="EMBL" id="PKSG01000871">
    <property type="protein sequence ID" value="POR32367.1"/>
    <property type="molecule type" value="Genomic_DNA"/>
</dbReference>
<keyword evidence="2" id="KW-0963">Cytoplasm</keyword>
<keyword evidence="5" id="KW-1185">Reference proteome</keyword>
<proteinExistence type="inferred from homology"/>
<dbReference type="UniPathway" id="UPA00375"/>
<evidence type="ECO:0000313" key="4">
    <source>
        <dbReference type="EMBL" id="POR32367.1"/>
    </source>
</evidence>
<dbReference type="PIRSF" id="PIRSF038972">
    <property type="entry name" value="Trm12"/>
    <property type="match status" value="1"/>
</dbReference>
<dbReference type="GO" id="GO:0102522">
    <property type="term" value="F:tRNA 4-demethylwyosine alpha-amino-alpha-carboxypropyltransferase activity"/>
    <property type="evidence" value="ECO:0007669"/>
    <property type="project" value="UniProtKB-EC"/>
</dbReference>
<keyword evidence="2" id="KW-0819">tRNA processing</keyword>
<evidence type="ECO:0000259" key="3">
    <source>
        <dbReference type="PROSITE" id="PS51684"/>
    </source>
</evidence>
<dbReference type="STRING" id="94208.A0A2S4KQ98"/>
<comment type="subcellular location">
    <subcellularLocation>
        <location evidence="2">Cytoplasm</location>
    </subcellularLocation>
</comment>
<organism evidence="4 5">
    <name type="scientific">Tolypocladium paradoxum</name>
    <dbReference type="NCBI Taxonomy" id="94208"/>
    <lineage>
        <taxon>Eukaryota</taxon>
        <taxon>Fungi</taxon>
        <taxon>Dikarya</taxon>
        <taxon>Ascomycota</taxon>
        <taxon>Pezizomycotina</taxon>
        <taxon>Sordariomycetes</taxon>
        <taxon>Hypocreomycetidae</taxon>
        <taxon>Hypocreales</taxon>
        <taxon>Ophiocordycipitaceae</taxon>
        <taxon>Tolypocladium</taxon>
    </lineage>
</organism>
<dbReference type="PROSITE" id="PS51684">
    <property type="entry name" value="SAM_MT_TRM5_TYW2"/>
    <property type="match status" value="1"/>
</dbReference>